<evidence type="ECO:0000313" key="1">
    <source>
        <dbReference type="EMBL" id="KGK35421.1"/>
    </source>
</evidence>
<organism evidence="1 2">
    <name type="scientific">Pichia kudriavzevii</name>
    <name type="common">Yeast</name>
    <name type="synonym">Issatchenkia orientalis</name>
    <dbReference type="NCBI Taxonomy" id="4909"/>
    <lineage>
        <taxon>Eukaryota</taxon>
        <taxon>Fungi</taxon>
        <taxon>Dikarya</taxon>
        <taxon>Ascomycota</taxon>
        <taxon>Saccharomycotina</taxon>
        <taxon>Pichiomycetes</taxon>
        <taxon>Pichiales</taxon>
        <taxon>Pichiaceae</taxon>
        <taxon>Pichia</taxon>
    </lineage>
</organism>
<sequence length="25" mass="3049">MDETGIYIYFNNTNLRLERFLALKN</sequence>
<gene>
    <name evidence="1" type="ORF">JL09_g5429</name>
</gene>
<name>A0A099NU84_PICKU</name>
<evidence type="ECO:0000313" key="2">
    <source>
        <dbReference type="Proteomes" id="UP000029867"/>
    </source>
</evidence>
<dbReference type="HOGENOM" id="CLU_3419431_0_0_1"/>
<dbReference type="Proteomes" id="UP000029867">
    <property type="component" value="Unassembled WGS sequence"/>
</dbReference>
<comment type="caution">
    <text evidence="1">The sequence shown here is derived from an EMBL/GenBank/DDBJ whole genome shotgun (WGS) entry which is preliminary data.</text>
</comment>
<protein>
    <submittedName>
        <fullName evidence="1">Uncharacterized protein</fullName>
    </submittedName>
</protein>
<accession>A0A099NU84</accession>
<proteinExistence type="predicted"/>
<reference evidence="2" key="1">
    <citation type="journal article" date="2014" name="Microb. Cell Fact.">
        <title>Exploiting Issatchenkia orientalis SD108 for succinic acid production.</title>
        <authorList>
            <person name="Xiao H."/>
            <person name="Shao Z."/>
            <person name="Jiang Y."/>
            <person name="Dole S."/>
            <person name="Zhao H."/>
        </authorList>
    </citation>
    <scope>NUCLEOTIDE SEQUENCE [LARGE SCALE GENOMIC DNA]</scope>
    <source>
        <strain evidence="2">SD108</strain>
    </source>
</reference>
<dbReference type="AlphaFoldDB" id="A0A099NU84"/>
<dbReference type="EMBL" id="JQFK01000660">
    <property type="protein sequence ID" value="KGK35421.1"/>
    <property type="molecule type" value="Genomic_DNA"/>
</dbReference>